<feature type="domain" description="Exonuclease" evidence="5">
    <location>
        <begin position="2"/>
        <end position="169"/>
    </location>
</feature>
<sequence length="170" mass="19614">MEMTGLNPDKDTIMEAACVVTEADLSEVARIDKIVVHHPSYVLNAMDEWCKTTHGKSGLTAECLQSTLSIQEAEDRILKLLVEHTNPGEAPLGGNSVHADRMFIRRYLPRVYDHLNYRIIDVSSIRELCHRWNLSVFEKRPRKGENHRALEDILESIEELKYFKEHFLIT</sequence>
<dbReference type="SUPFAM" id="SSF53098">
    <property type="entry name" value="Ribonuclease H-like"/>
    <property type="match status" value="1"/>
</dbReference>
<keyword evidence="2" id="KW-0540">Nuclease</keyword>
<dbReference type="AlphaFoldDB" id="A0AAJ6QTN6"/>
<dbReference type="CDD" id="cd06135">
    <property type="entry name" value="Orn"/>
    <property type="match status" value="1"/>
</dbReference>
<dbReference type="PANTHER" id="PTHR11046:SF0">
    <property type="entry name" value="OLIGORIBONUCLEASE, MITOCHONDRIAL"/>
    <property type="match status" value="1"/>
</dbReference>
<dbReference type="InterPro" id="IPR012337">
    <property type="entry name" value="RNaseH-like_sf"/>
</dbReference>
<evidence type="ECO:0000256" key="2">
    <source>
        <dbReference type="ARBA" id="ARBA00022722"/>
    </source>
</evidence>
<dbReference type="SMART" id="SM00479">
    <property type="entry name" value="EXOIII"/>
    <property type="match status" value="1"/>
</dbReference>
<dbReference type="InterPro" id="IPR036397">
    <property type="entry name" value="RNaseH_sf"/>
</dbReference>
<dbReference type="GO" id="GO:0000175">
    <property type="term" value="F:3'-5'-RNA exonuclease activity"/>
    <property type="evidence" value="ECO:0007669"/>
    <property type="project" value="InterPro"/>
</dbReference>
<organism evidence="6 7">
    <name type="scientific">Galendromus occidentalis</name>
    <name type="common">western predatory mite</name>
    <dbReference type="NCBI Taxonomy" id="34638"/>
    <lineage>
        <taxon>Eukaryota</taxon>
        <taxon>Metazoa</taxon>
        <taxon>Ecdysozoa</taxon>
        <taxon>Arthropoda</taxon>
        <taxon>Chelicerata</taxon>
        <taxon>Arachnida</taxon>
        <taxon>Acari</taxon>
        <taxon>Parasitiformes</taxon>
        <taxon>Mesostigmata</taxon>
        <taxon>Gamasina</taxon>
        <taxon>Phytoseioidea</taxon>
        <taxon>Phytoseiidae</taxon>
        <taxon>Typhlodrominae</taxon>
        <taxon>Galendromus</taxon>
    </lineage>
</organism>
<reference evidence="7" key="1">
    <citation type="submission" date="2025-08" db="UniProtKB">
        <authorList>
            <consortium name="RefSeq"/>
        </authorList>
    </citation>
    <scope>IDENTIFICATION</scope>
</reference>
<keyword evidence="6" id="KW-1185">Reference proteome</keyword>
<dbReference type="RefSeq" id="XP_003743517.2">
    <property type="nucleotide sequence ID" value="XM_003743469.2"/>
</dbReference>
<keyword evidence="4" id="KW-0269">Exonuclease</keyword>
<dbReference type="GO" id="GO:0003676">
    <property type="term" value="F:nucleic acid binding"/>
    <property type="evidence" value="ECO:0007669"/>
    <property type="project" value="InterPro"/>
</dbReference>
<dbReference type="GO" id="GO:0005739">
    <property type="term" value="C:mitochondrion"/>
    <property type="evidence" value="ECO:0007669"/>
    <property type="project" value="TreeGrafter"/>
</dbReference>
<dbReference type="GeneID" id="100907424"/>
<keyword evidence="3" id="KW-0378">Hydrolase</keyword>
<comment type="similarity">
    <text evidence="1">Belongs to the oligoribonuclease family.</text>
</comment>
<evidence type="ECO:0000259" key="5">
    <source>
        <dbReference type="SMART" id="SM00479"/>
    </source>
</evidence>
<dbReference type="InterPro" id="IPR013520">
    <property type="entry name" value="Ribonucl_H"/>
</dbReference>
<evidence type="ECO:0000256" key="1">
    <source>
        <dbReference type="ARBA" id="ARBA00009921"/>
    </source>
</evidence>
<dbReference type="PANTHER" id="PTHR11046">
    <property type="entry name" value="OLIGORIBONUCLEASE, MITOCHONDRIAL"/>
    <property type="match status" value="1"/>
</dbReference>
<dbReference type="Proteomes" id="UP000694867">
    <property type="component" value="Unplaced"/>
</dbReference>
<evidence type="ECO:0000256" key="4">
    <source>
        <dbReference type="ARBA" id="ARBA00022839"/>
    </source>
</evidence>
<dbReference type="InterPro" id="IPR022894">
    <property type="entry name" value="Oligoribonuclease"/>
</dbReference>
<evidence type="ECO:0000313" key="6">
    <source>
        <dbReference type="Proteomes" id="UP000694867"/>
    </source>
</evidence>
<dbReference type="Pfam" id="PF00929">
    <property type="entry name" value="RNase_T"/>
    <property type="match status" value="1"/>
</dbReference>
<dbReference type="KEGG" id="goe:100907424"/>
<dbReference type="NCBIfam" id="NF003765">
    <property type="entry name" value="PRK05359.1"/>
    <property type="match status" value="1"/>
</dbReference>
<proteinExistence type="inferred from homology"/>
<protein>
    <submittedName>
        <fullName evidence="7">Oligoribonuclease, mitochondrial</fullName>
    </submittedName>
</protein>
<accession>A0AAJ6QTN6</accession>
<dbReference type="Gene3D" id="3.30.420.10">
    <property type="entry name" value="Ribonuclease H-like superfamily/Ribonuclease H"/>
    <property type="match status" value="1"/>
</dbReference>
<evidence type="ECO:0000313" key="7">
    <source>
        <dbReference type="RefSeq" id="XP_003743517.2"/>
    </source>
</evidence>
<gene>
    <name evidence="7" type="primary">LOC100907424</name>
</gene>
<evidence type="ECO:0000256" key="3">
    <source>
        <dbReference type="ARBA" id="ARBA00022801"/>
    </source>
</evidence>
<name>A0AAJ6QTN6_9ACAR</name>